<accession>A0AAP1LH54</accession>
<evidence type="ECO:0000313" key="1">
    <source>
        <dbReference type="EMBL" id="MCQ4949016.1"/>
    </source>
</evidence>
<dbReference type="AlphaFoldDB" id="A0AAP1LH54"/>
<dbReference type="Proteomes" id="UP000184089">
    <property type="component" value="Unassembled WGS sequence"/>
</dbReference>
<evidence type="ECO:0000313" key="4">
    <source>
        <dbReference type="Proteomes" id="UP000184089"/>
    </source>
</evidence>
<keyword evidence="5" id="KW-1185">Reference proteome</keyword>
<organism evidence="1 6">
    <name type="scientific">Bittarella massiliensis</name>
    <name type="common">ex Durand et al. 2017</name>
    <dbReference type="NCBI Taxonomy" id="1720313"/>
    <lineage>
        <taxon>Bacteria</taxon>
        <taxon>Bacillati</taxon>
        <taxon>Bacillota</taxon>
        <taxon>Clostridia</taxon>
        <taxon>Eubacteriales</taxon>
        <taxon>Oscillospiraceae</taxon>
        <taxon>Bittarella (ex Durand et al. 2017)</taxon>
    </lineage>
</organism>
<protein>
    <submittedName>
        <fullName evidence="1">Uncharacterized protein</fullName>
    </submittedName>
</protein>
<dbReference type="Proteomes" id="UP000474718">
    <property type="component" value="Unassembled WGS sequence"/>
</dbReference>
<sequence length="104" mass="11681">MEEQGLGEQILQVCAEVRRLARPEKVILFNRKLTLSGKTASFKLVVVADTADKRRLEKELYLAIDSPVPFDVVLYTPGEWAQLAGERGSFAAKVRRMGKVLYEA</sequence>
<gene>
    <name evidence="2" type="ORF">GT747_03150</name>
    <name evidence="1" type="ORF">NE646_04975</name>
    <name evidence="3" type="ORF">SAMN05444424_0432</name>
</gene>
<dbReference type="EMBL" id="WWVX01000001">
    <property type="protein sequence ID" value="MZL68773.1"/>
    <property type="molecule type" value="Genomic_DNA"/>
</dbReference>
<proteinExistence type="predicted"/>
<reference evidence="1" key="4">
    <citation type="submission" date="2022-06" db="EMBL/GenBank/DDBJ databases">
        <title>Isolation of gut microbiota from human fecal samples.</title>
        <authorList>
            <person name="Pamer E.G."/>
            <person name="Barat B."/>
            <person name="Waligurski E."/>
            <person name="Medina S."/>
            <person name="Paddock L."/>
            <person name="Mostad J."/>
        </authorList>
    </citation>
    <scope>NUCLEOTIDE SEQUENCE</scope>
    <source>
        <strain evidence="1">DFI.7.96</strain>
    </source>
</reference>
<dbReference type="EMBL" id="JANGAB010000002">
    <property type="protein sequence ID" value="MCQ4949016.1"/>
    <property type="molecule type" value="Genomic_DNA"/>
</dbReference>
<reference evidence="3" key="2">
    <citation type="submission" date="2016-11" db="EMBL/GenBank/DDBJ databases">
        <authorList>
            <person name="Varghese N."/>
            <person name="Submissions S."/>
        </authorList>
    </citation>
    <scope>NUCLEOTIDE SEQUENCE</scope>
    <source>
        <strain evidence="3">DSM 4029</strain>
    </source>
</reference>
<reference evidence="2 5" key="3">
    <citation type="journal article" date="2019" name="Nat. Med.">
        <title>A library of human gut bacterial isolates paired with longitudinal multiomics data enables mechanistic microbiome research.</title>
        <authorList>
            <person name="Poyet M."/>
            <person name="Groussin M."/>
            <person name="Gibbons S.M."/>
            <person name="Avila-Pacheco J."/>
            <person name="Jiang X."/>
            <person name="Kearney S.M."/>
            <person name="Perrotta A.R."/>
            <person name="Berdy B."/>
            <person name="Zhao S."/>
            <person name="Lieberman T.D."/>
            <person name="Swanson P.K."/>
            <person name="Smith M."/>
            <person name="Roesemann S."/>
            <person name="Alexander J.E."/>
            <person name="Rich S.A."/>
            <person name="Livny J."/>
            <person name="Vlamakis H."/>
            <person name="Clish C."/>
            <person name="Bullock K."/>
            <person name="Deik A."/>
            <person name="Scott J."/>
            <person name="Pierce K.A."/>
            <person name="Xavier R.J."/>
            <person name="Alm E.J."/>
        </authorList>
    </citation>
    <scope>NUCLEOTIDE SEQUENCE [LARGE SCALE GENOMIC DNA]</scope>
    <source>
        <strain evidence="2 5">BIOML-A2</strain>
    </source>
</reference>
<evidence type="ECO:0000313" key="3">
    <source>
        <dbReference type="EMBL" id="SHF71520.1"/>
    </source>
</evidence>
<evidence type="ECO:0000313" key="5">
    <source>
        <dbReference type="Proteomes" id="UP000474718"/>
    </source>
</evidence>
<dbReference type="EMBL" id="FQVY01000001">
    <property type="protein sequence ID" value="SHF71520.1"/>
    <property type="molecule type" value="Genomic_DNA"/>
</dbReference>
<evidence type="ECO:0000313" key="6">
    <source>
        <dbReference type="Proteomes" id="UP001205063"/>
    </source>
</evidence>
<comment type="caution">
    <text evidence="1">The sequence shown here is derived from an EMBL/GenBank/DDBJ whole genome shotgun (WGS) entry which is preliminary data.</text>
</comment>
<dbReference type="Proteomes" id="UP001205063">
    <property type="component" value="Unassembled WGS sequence"/>
</dbReference>
<dbReference type="RefSeq" id="WP_021658241.1">
    <property type="nucleotide sequence ID" value="NZ_FQVY01000001.1"/>
</dbReference>
<evidence type="ECO:0000313" key="2">
    <source>
        <dbReference type="EMBL" id="MZL68773.1"/>
    </source>
</evidence>
<reference evidence="4" key="1">
    <citation type="submission" date="2016-11" db="EMBL/GenBank/DDBJ databases">
        <authorList>
            <person name="Jaros S."/>
            <person name="Januszkiewicz K."/>
            <person name="Wedrychowicz H."/>
        </authorList>
    </citation>
    <scope>NUCLEOTIDE SEQUENCE [LARGE SCALE GENOMIC DNA]</scope>
    <source>
        <strain evidence="4">DSM 4029</strain>
    </source>
</reference>
<name>A0AAP1LH54_9FIRM</name>